<feature type="region of interest" description="Disordered" evidence="1">
    <location>
        <begin position="23"/>
        <end position="88"/>
    </location>
</feature>
<name>A0A8T4L895_9ARCH</name>
<dbReference type="AlphaFoldDB" id="A0A8T4L895"/>
<organism evidence="2 3">
    <name type="scientific">Candidatus Iainarchaeum sp</name>
    <dbReference type="NCBI Taxonomy" id="3101447"/>
    <lineage>
        <taxon>Archaea</taxon>
        <taxon>Candidatus Iainarchaeota</taxon>
        <taxon>Candidatus Iainarchaeia</taxon>
        <taxon>Candidatus Iainarchaeales</taxon>
        <taxon>Candidatus Iainarchaeaceae</taxon>
        <taxon>Candidatus Iainarchaeum</taxon>
    </lineage>
</organism>
<reference evidence="2" key="1">
    <citation type="submission" date="2021-03" db="EMBL/GenBank/DDBJ databases">
        <authorList>
            <person name="Jaffe A."/>
        </authorList>
    </citation>
    <scope>NUCLEOTIDE SEQUENCE</scope>
    <source>
        <strain evidence="2">RIFCSPLOWO2_01_FULL_AR10_48_17</strain>
    </source>
</reference>
<dbReference type="EMBL" id="JAGVWC010000004">
    <property type="protein sequence ID" value="MBS3061000.1"/>
    <property type="molecule type" value="Genomic_DNA"/>
</dbReference>
<dbReference type="Proteomes" id="UP000675968">
    <property type="component" value="Unassembled WGS sequence"/>
</dbReference>
<evidence type="ECO:0000313" key="2">
    <source>
        <dbReference type="EMBL" id="MBS3061000.1"/>
    </source>
</evidence>
<proteinExistence type="predicted"/>
<comment type="caution">
    <text evidence="2">The sequence shown here is derived from an EMBL/GenBank/DDBJ whole genome shotgun (WGS) entry which is preliminary data.</text>
</comment>
<protein>
    <submittedName>
        <fullName evidence="2">Uncharacterized protein</fullName>
    </submittedName>
</protein>
<accession>A0A8T4L895</accession>
<gene>
    <name evidence="2" type="ORF">J4215_00280</name>
</gene>
<evidence type="ECO:0000256" key="1">
    <source>
        <dbReference type="SAM" id="MobiDB-lite"/>
    </source>
</evidence>
<feature type="compositionally biased region" description="Acidic residues" evidence="1">
    <location>
        <begin position="60"/>
        <end position="88"/>
    </location>
</feature>
<evidence type="ECO:0000313" key="3">
    <source>
        <dbReference type="Proteomes" id="UP000675968"/>
    </source>
</evidence>
<feature type="compositionally biased region" description="Low complexity" evidence="1">
    <location>
        <begin position="23"/>
        <end position="59"/>
    </location>
</feature>
<reference evidence="2" key="2">
    <citation type="submission" date="2021-05" db="EMBL/GenBank/DDBJ databases">
        <title>Protein family content uncovers lineage relationships and bacterial pathway maintenance mechanisms in DPANN archaea.</title>
        <authorList>
            <person name="Castelle C.J."/>
            <person name="Meheust R."/>
            <person name="Jaffe A.L."/>
            <person name="Seitz K."/>
            <person name="Gong X."/>
            <person name="Baker B.J."/>
            <person name="Banfield J.F."/>
        </authorList>
    </citation>
    <scope>NUCLEOTIDE SEQUENCE</scope>
    <source>
        <strain evidence="2">RIFCSPLOWO2_01_FULL_AR10_48_17</strain>
    </source>
</reference>
<sequence>MNNTTTILLVLGIAALLLLAGCNQPASPQGQNNNPPANNAQPLSETELVSDSESLTLESELSEGDGELEDLESIDDINMDEVDESDFE</sequence>